<dbReference type="OrthoDB" id="7405733at2"/>
<evidence type="ECO:0008006" key="3">
    <source>
        <dbReference type="Google" id="ProtNLM"/>
    </source>
</evidence>
<organism evidence="1 2">
    <name type="scientific">Sphingomonas spermidinifaciens</name>
    <dbReference type="NCBI Taxonomy" id="1141889"/>
    <lineage>
        <taxon>Bacteria</taxon>
        <taxon>Pseudomonadati</taxon>
        <taxon>Pseudomonadota</taxon>
        <taxon>Alphaproteobacteria</taxon>
        <taxon>Sphingomonadales</taxon>
        <taxon>Sphingomonadaceae</taxon>
        <taxon>Sphingomonas</taxon>
    </lineage>
</organism>
<dbReference type="SUPFAM" id="SSF74653">
    <property type="entry name" value="TolA/TonB C-terminal domain"/>
    <property type="match status" value="1"/>
</dbReference>
<keyword evidence="2" id="KW-1185">Reference proteome</keyword>
<protein>
    <recommendedName>
        <fullName evidence="3">TonB C-terminal domain-containing protein</fullName>
    </recommendedName>
</protein>
<dbReference type="Gene3D" id="1.25.40.10">
    <property type="entry name" value="Tetratricopeptide repeat domain"/>
    <property type="match status" value="1"/>
</dbReference>
<dbReference type="SUPFAM" id="SSF48452">
    <property type="entry name" value="TPR-like"/>
    <property type="match status" value="1"/>
</dbReference>
<gene>
    <name evidence="1" type="ORF">COC42_14340</name>
</gene>
<comment type="caution">
    <text evidence="1">The sequence shown here is derived from an EMBL/GenBank/DDBJ whole genome shotgun (WGS) entry which is preliminary data.</text>
</comment>
<proteinExistence type="predicted"/>
<sequence length="380" mass="41171">MSLIFLLALAQAAPTPTPAGTDIVVRARRSAEALERCIATRCPTPDEARFAIAHAEAQFAQGQYHDARRTLQAALSRQKGNAKRFPRVVSALYEAAATVNLHMGDMDAYRTMTIGQGKALENLPPDDKQRLLMQLRLGDFWIKQGDPFVARSQYADAAQGFAARGEHQLAALSTLRVAMVALAMRDTKETEQRLDEVAASPAASDTSVMQVASVVRARLATYRGDEKGVDHLLATLRTQPDLPPLLVKDAPVVSAANLAIMHADKFGDVPVPTWKTSSPRIRWVDVGFMVAPDGTVAEAEVLRGSGSQEWANPYVAAIERRRYAPIALPEGSPGLYRVERITLRPRRVVPAGSLVKQPVGRESVEVLDITRDPAAAATGA</sequence>
<evidence type="ECO:0000313" key="1">
    <source>
        <dbReference type="EMBL" id="PCD02579.1"/>
    </source>
</evidence>
<dbReference type="AlphaFoldDB" id="A0A2A4B469"/>
<dbReference type="Proteomes" id="UP000218366">
    <property type="component" value="Unassembled WGS sequence"/>
</dbReference>
<dbReference type="RefSeq" id="WP_096343956.1">
    <property type="nucleotide sequence ID" value="NZ_NWMW01000002.1"/>
</dbReference>
<dbReference type="InterPro" id="IPR011990">
    <property type="entry name" value="TPR-like_helical_dom_sf"/>
</dbReference>
<evidence type="ECO:0000313" key="2">
    <source>
        <dbReference type="Proteomes" id="UP000218366"/>
    </source>
</evidence>
<dbReference type="EMBL" id="NWMW01000002">
    <property type="protein sequence ID" value="PCD02579.1"/>
    <property type="molecule type" value="Genomic_DNA"/>
</dbReference>
<reference evidence="1 2" key="1">
    <citation type="submission" date="2017-09" db="EMBL/GenBank/DDBJ databases">
        <title>Sphingomonas spermidinifaciens 9NM-10, whole genome shotgun sequence.</title>
        <authorList>
            <person name="Feng G."/>
            <person name="Zhu H."/>
        </authorList>
    </citation>
    <scope>NUCLEOTIDE SEQUENCE [LARGE SCALE GENOMIC DNA]</scope>
    <source>
        <strain evidence="1 2">9NM-10</strain>
    </source>
</reference>
<name>A0A2A4B469_9SPHN</name>
<accession>A0A2A4B469</accession>